<dbReference type="SUPFAM" id="SSF48498">
    <property type="entry name" value="Tetracyclin repressor-like, C-terminal domain"/>
    <property type="match status" value="1"/>
</dbReference>
<evidence type="ECO:0000256" key="5">
    <source>
        <dbReference type="SAM" id="MobiDB-lite"/>
    </source>
</evidence>
<keyword evidence="3" id="KW-0804">Transcription</keyword>
<reference evidence="8 9" key="1">
    <citation type="submission" date="2020-10" db="EMBL/GenBank/DDBJ databases">
        <title>Phylogeny of dyella-like bacteria.</title>
        <authorList>
            <person name="Fu J."/>
        </authorList>
    </citation>
    <scope>NUCLEOTIDE SEQUENCE [LARGE SCALE GENOMIC DNA]</scope>
    <source>
        <strain evidence="8 9">THG-B117</strain>
    </source>
</reference>
<dbReference type="SUPFAM" id="SSF46689">
    <property type="entry name" value="Homeodomain-like"/>
    <property type="match status" value="1"/>
</dbReference>
<feature type="compositionally biased region" description="Polar residues" evidence="5">
    <location>
        <begin position="82"/>
        <end position="91"/>
    </location>
</feature>
<dbReference type="InterPro" id="IPR001647">
    <property type="entry name" value="HTH_TetR"/>
</dbReference>
<evidence type="ECO:0000259" key="6">
    <source>
        <dbReference type="PROSITE" id="PS50949"/>
    </source>
</evidence>
<name>A0ABS2JX24_9GAMM</name>
<dbReference type="InterPro" id="IPR050109">
    <property type="entry name" value="HTH-type_TetR-like_transc_reg"/>
</dbReference>
<dbReference type="InterPro" id="IPR036390">
    <property type="entry name" value="WH_DNA-bd_sf"/>
</dbReference>
<feature type="region of interest" description="Disordered" evidence="5">
    <location>
        <begin position="72"/>
        <end position="94"/>
    </location>
</feature>
<proteinExistence type="predicted"/>
<dbReference type="Gene3D" id="1.10.10.60">
    <property type="entry name" value="Homeodomain-like"/>
    <property type="match status" value="1"/>
</dbReference>
<keyword evidence="1" id="KW-0805">Transcription regulation</keyword>
<evidence type="ECO:0000256" key="2">
    <source>
        <dbReference type="ARBA" id="ARBA00023125"/>
    </source>
</evidence>
<feature type="domain" description="HTH gntR-type" evidence="6">
    <location>
        <begin position="6"/>
        <end position="74"/>
    </location>
</feature>
<dbReference type="InterPro" id="IPR004111">
    <property type="entry name" value="Repressor_TetR_C"/>
</dbReference>
<dbReference type="SMART" id="SM00345">
    <property type="entry name" value="HTH_GNTR"/>
    <property type="match status" value="1"/>
</dbReference>
<dbReference type="CDD" id="cd07377">
    <property type="entry name" value="WHTH_GntR"/>
    <property type="match status" value="1"/>
</dbReference>
<dbReference type="EMBL" id="JADIKC010000008">
    <property type="protein sequence ID" value="MBM7123043.1"/>
    <property type="molecule type" value="Genomic_DNA"/>
</dbReference>
<dbReference type="InterPro" id="IPR000524">
    <property type="entry name" value="Tscrpt_reg_HTH_GntR"/>
</dbReference>
<dbReference type="InterPro" id="IPR009057">
    <property type="entry name" value="Homeodomain-like_sf"/>
</dbReference>
<dbReference type="SUPFAM" id="SSF46785">
    <property type="entry name" value="Winged helix' DNA-binding domain"/>
    <property type="match status" value="1"/>
</dbReference>
<dbReference type="Gene3D" id="1.10.357.10">
    <property type="entry name" value="Tetracycline Repressor, domain 2"/>
    <property type="match status" value="1"/>
</dbReference>
<gene>
    <name evidence="8" type="ORF">ISP20_17890</name>
</gene>
<dbReference type="InterPro" id="IPR036271">
    <property type="entry name" value="Tet_transcr_reg_TetR-rel_C_sf"/>
</dbReference>
<feature type="DNA-binding region" description="H-T-H motif" evidence="4">
    <location>
        <begin position="115"/>
        <end position="134"/>
    </location>
</feature>
<feature type="domain" description="HTH tetR-type" evidence="7">
    <location>
        <begin position="92"/>
        <end position="152"/>
    </location>
</feature>
<keyword evidence="2 4" id="KW-0238">DNA-binding</keyword>
<dbReference type="Pfam" id="PF00392">
    <property type="entry name" value="GntR"/>
    <property type="match status" value="1"/>
</dbReference>
<evidence type="ECO:0000256" key="3">
    <source>
        <dbReference type="ARBA" id="ARBA00023163"/>
    </source>
</evidence>
<comment type="caution">
    <text evidence="8">The sequence shown here is derived from an EMBL/GenBank/DDBJ whole genome shotgun (WGS) entry which is preliminary data.</text>
</comment>
<evidence type="ECO:0000313" key="8">
    <source>
        <dbReference type="EMBL" id="MBM7123043.1"/>
    </source>
</evidence>
<sequence>MPLKDPPPYLLMAAALKSKMADGALRPGDRLSSTRQLAREWNVALATATKALTLLRHEGWIVAHARSGTTVATPVQAAPKQRQPNQPASEQELTRERVVQTAIEIADREGLSAITMRGIAARLGVATMSPYRFVDSKESLILLMADAAFGELAPPARGALNWRERLTCSARILWELYTRHPWLANIHTLTRPLLLPHLMAHAEVVFDALEPCRLDPATTMHLHIVLYGYVHGLAIHIERKAQAEASTGLSDEAWMDAQANAFSSLIASGQYPAFTRLISHFKGGYDLKLDELFEFGLKTLLDGFAGTIDRRRAKPGRAMQA</sequence>
<evidence type="ECO:0000313" key="9">
    <source>
        <dbReference type="Proteomes" id="UP001430065"/>
    </source>
</evidence>
<evidence type="ECO:0000259" key="7">
    <source>
        <dbReference type="PROSITE" id="PS50977"/>
    </source>
</evidence>
<dbReference type="PANTHER" id="PTHR30055:SF151">
    <property type="entry name" value="TRANSCRIPTIONAL REGULATORY PROTEIN"/>
    <property type="match status" value="1"/>
</dbReference>
<protein>
    <submittedName>
        <fullName evidence="8">TetR/AcrR family transcriptional regulator C-terminal domain-containing protein</fullName>
    </submittedName>
</protein>
<dbReference type="Proteomes" id="UP001430065">
    <property type="component" value="Unassembled WGS sequence"/>
</dbReference>
<dbReference type="Pfam" id="PF02909">
    <property type="entry name" value="TetR_C_1"/>
    <property type="match status" value="1"/>
</dbReference>
<keyword evidence="9" id="KW-1185">Reference proteome</keyword>
<dbReference type="InterPro" id="IPR036388">
    <property type="entry name" value="WH-like_DNA-bd_sf"/>
</dbReference>
<dbReference type="PROSITE" id="PS50977">
    <property type="entry name" value="HTH_TETR_2"/>
    <property type="match status" value="1"/>
</dbReference>
<dbReference type="PANTHER" id="PTHR30055">
    <property type="entry name" value="HTH-TYPE TRANSCRIPTIONAL REGULATOR RUTR"/>
    <property type="match status" value="1"/>
</dbReference>
<dbReference type="Gene3D" id="1.10.10.10">
    <property type="entry name" value="Winged helix-like DNA-binding domain superfamily/Winged helix DNA-binding domain"/>
    <property type="match status" value="1"/>
</dbReference>
<organism evidence="8 9">
    <name type="scientific">Dyella kyungheensis</name>
    <dbReference type="NCBI Taxonomy" id="1242174"/>
    <lineage>
        <taxon>Bacteria</taxon>
        <taxon>Pseudomonadati</taxon>
        <taxon>Pseudomonadota</taxon>
        <taxon>Gammaproteobacteria</taxon>
        <taxon>Lysobacterales</taxon>
        <taxon>Rhodanobacteraceae</taxon>
        <taxon>Dyella</taxon>
    </lineage>
</organism>
<evidence type="ECO:0000256" key="4">
    <source>
        <dbReference type="PROSITE-ProRule" id="PRU00335"/>
    </source>
</evidence>
<dbReference type="PROSITE" id="PS50949">
    <property type="entry name" value="HTH_GNTR"/>
    <property type="match status" value="1"/>
</dbReference>
<evidence type="ECO:0000256" key="1">
    <source>
        <dbReference type="ARBA" id="ARBA00023015"/>
    </source>
</evidence>
<accession>A0ABS2JX24</accession>